<dbReference type="RefSeq" id="WP_013018506.1">
    <property type="nucleotide sequence ID" value="NC_013947.1"/>
</dbReference>
<evidence type="ECO:0000256" key="3">
    <source>
        <dbReference type="ARBA" id="ARBA00023015"/>
    </source>
</evidence>
<dbReference type="SMART" id="SM01134">
    <property type="entry name" value="DeoRC"/>
    <property type="match status" value="1"/>
</dbReference>
<dbReference type="SMART" id="SM00420">
    <property type="entry name" value="HTH_DEOR"/>
    <property type="match status" value="1"/>
</dbReference>
<evidence type="ECO:0000256" key="4">
    <source>
        <dbReference type="ARBA" id="ARBA00023125"/>
    </source>
</evidence>
<keyword evidence="2" id="KW-0678">Repressor</keyword>
<dbReference type="EMBL" id="CP001778">
    <property type="protein sequence ID" value="ADD42935.1"/>
    <property type="molecule type" value="Genomic_DNA"/>
</dbReference>
<dbReference type="InterPro" id="IPR001034">
    <property type="entry name" value="DeoR_HTH"/>
</dbReference>
<dbReference type="InterPro" id="IPR036388">
    <property type="entry name" value="WH-like_DNA-bd_sf"/>
</dbReference>
<organism evidence="8 9">
    <name type="scientific">Stackebrandtia nassauensis (strain DSM 44728 / CIP 108903 / NRRL B-16338 / NBRC 102104 / LLR-40K-21)</name>
    <dbReference type="NCBI Taxonomy" id="446470"/>
    <lineage>
        <taxon>Bacteria</taxon>
        <taxon>Bacillati</taxon>
        <taxon>Actinomycetota</taxon>
        <taxon>Actinomycetes</taxon>
        <taxon>Glycomycetales</taxon>
        <taxon>Glycomycetaceae</taxon>
        <taxon>Stackebrandtia</taxon>
    </lineage>
</organism>
<reference evidence="8 9" key="1">
    <citation type="journal article" date="2009" name="Stand. Genomic Sci.">
        <title>Complete genome sequence of Stackebrandtia nassauensis type strain (LLR-40K-21).</title>
        <authorList>
            <person name="Munk C."/>
            <person name="Lapidus A."/>
            <person name="Copeland A."/>
            <person name="Jando M."/>
            <person name="Mayilraj S."/>
            <person name="Glavina Del Rio T."/>
            <person name="Nolan M."/>
            <person name="Chen F."/>
            <person name="Lucas S."/>
            <person name="Tice H."/>
            <person name="Cheng J.F."/>
            <person name="Han C."/>
            <person name="Detter J.C."/>
            <person name="Bruce D."/>
            <person name="Goodwin L."/>
            <person name="Chain P."/>
            <person name="Pitluck S."/>
            <person name="Goker M."/>
            <person name="Ovchinikova G."/>
            <person name="Pati A."/>
            <person name="Ivanova N."/>
            <person name="Mavromatis K."/>
            <person name="Chen A."/>
            <person name="Palaniappan K."/>
            <person name="Land M."/>
            <person name="Hauser L."/>
            <person name="Chang Y.J."/>
            <person name="Jeffries C.D."/>
            <person name="Bristow J."/>
            <person name="Eisen J.A."/>
            <person name="Markowitz V."/>
            <person name="Hugenholtz P."/>
            <person name="Kyrpides N.C."/>
            <person name="Klenk H.P."/>
        </authorList>
    </citation>
    <scope>NUCLEOTIDE SEQUENCE [LARGE SCALE GENOMIC DNA]</scope>
    <source>
        <strain evidence="9">DSM 44728 / CIP 108903 / NRRL B-16338 / NBRC 102104 / LLR-40K-21</strain>
    </source>
</reference>
<name>D3QBQ3_STANL</name>
<dbReference type="SUPFAM" id="SSF46785">
    <property type="entry name" value="Winged helix' DNA-binding domain"/>
    <property type="match status" value="1"/>
</dbReference>
<gene>
    <name evidence="8" type="ordered locus">Snas_3265</name>
</gene>
<dbReference type="PRINTS" id="PR00037">
    <property type="entry name" value="HTHLACR"/>
</dbReference>
<dbReference type="PROSITE" id="PS00894">
    <property type="entry name" value="HTH_DEOR_1"/>
    <property type="match status" value="1"/>
</dbReference>
<evidence type="ECO:0000256" key="5">
    <source>
        <dbReference type="ARBA" id="ARBA00023163"/>
    </source>
</evidence>
<dbReference type="Pfam" id="PF00455">
    <property type="entry name" value="DeoRC"/>
    <property type="match status" value="1"/>
</dbReference>
<dbReference type="KEGG" id="sna:Snas_3265"/>
<evidence type="ECO:0000259" key="7">
    <source>
        <dbReference type="PROSITE" id="PS51000"/>
    </source>
</evidence>
<evidence type="ECO:0000256" key="1">
    <source>
        <dbReference type="ARBA" id="ARBA00021390"/>
    </source>
</evidence>
<dbReference type="HOGENOM" id="CLU_060699_3_1_11"/>
<dbReference type="InterPro" id="IPR014036">
    <property type="entry name" value="DeoR-like_C"/>
</dbReference>
<sequence length="277" mass="29692">MERRSVRRGTRRRHDLLLSLLRQGTTRVEDLAEALSVSASTVRRDLSRLGAEHLVARTYGGAVVPESFHERPITDSARVQTVAKAAIAAAARELVPPDGTIFLDAGTTCAALARILVESPDFGHLTVVTRGLETAMILTEASFVDTIILGGRVRPLSHGLVGPLTELGLDRLTFDVAFMGADAIDVHRGIGEPTLEETAVKERIAAAARQTTVLADATKLREPAAPAWTRFDPGWLLITDTEAPDDLEDRAAAAGVAVIRAEPARPTDENRTSTPVS</sequence>
<dbReference type="InterPro" id="IPR036390">
    <property type="entry name" value="WH_DNA-bd_sf"/>
</dbReference>
<dbReference type="OrthoDB" id="7688673at2"/>
<evidence type="ECO:0000313" key="9">
    <source>
        <dbReference type="Proteomes" id="UP000000844"/>
    </source>
</evidence>
<evidence type="ECO:0000256" key="2">
    <source>
        <dbReference type="ARBA" id="ARBA00022491"/>
    </source>
</evidence>
<dbReference type="GO" id="GO:0003700">
    <property type="term" value="F:DNA-binding transcription factor activity"/>
    <property type="evidence" value="ECO:0007669"/>
    <property type="project" value="InterPro"/>
</dbReference>
<dbReference type="InterPro" id="IPR018356">
    <property type="entry name" value="Tscrpt_reg_HTH_DeoR_CS"/>
</dbReference>
<protein>
    <recommendedName>
        <fullName evidence="1">Lactose phosphotransferase system repressor</fullName>
    </recommendedName>
</protein>
<proteinExistence type="predicted"/>
<dbReference type="AlphaFoldDB" id="D3QBQ3"/>
<dbReference type="Gene3D" id="3.40.50.1360">
    <property type="match status" value="1"/>
</dbReference>
<keyword evidence="9" id="KW-1185">Reference proteome</keyword>
<dbReference type="InterPro" id="IPR037171">
    <property type="entry name" value="NagB/RpiA_transferase-like"/>
</dbReference>
<dbReference type="GO" id="GO:0003677">
    <property type="term" value="F:DNA binding"/>
    <property type="evidence" value="ECO:0007669"/>
    <property type="project" value="UniProtKB-KW"/>
</dbReference>
<keyword evidence="5" id="KW-0804">Transcription</keyword>
<dbReference type="PANTHER" id="PTHR30363">
    <property type="entry name" value="HTH-TYPE TRANSCRIPTIONAL REGULATOR SRLR-RELATED"/>
    <property type="match status" value="1"/>
</dbReference>
<dbReference type="Gene3D" id="1.10.10.10">
    <property type="entry name" value="Winged helix-like DNA-binding domain superfamily/Winged helix DNA-binding domain"/>
    <property type="match status" value="1"/>
</dbReference>
<evidence type="ECO:0000256" key="6">
    <source>
        <dbReference type="ARBA" id="ARBA00024937"/>
    </source>
</evidence>
<dbReference type="PANTHER" id="PTHR30363:SF4">
    <property type="entry name" value="GLYCEROL-3-PHOSPHATE REGULON REPRESSOR"/>
    <property type="match status" value="1"/>
</dbReference>
<dbReference type="Proteomes" id="UP000000844">
    <property type="component" value="Chromosome"/>
</dbReference>
<evidence type="ECO:0000313" key="8">
    <source>
        <dbReference type="EMBL" id="ADD42935.1"/>
    </source>
</evidence>
<dbReference type="eggNOG" id="COG1349">
    <property type="taxonomic scope" value="Bacteria"/>
</dbReference>
<dbReference type="STRING" id="446470.Snas_3265"/>
<feature type="domain" description="HTH deoR-type" evidence="7">
    <location>
        <begin position="9"/>
        <end position="64"/>
    </location>
</feature>
<dbReference type="PROSITE" id="PS51000">
    <property type="entry name" value="HTH_DEOR_2"/>
    <property type="match status" value="1"/>
</dbReference>
<dbReference type="InterPro" id="IPR050313">
    <property type="entry name" value="Carb_Metab_HTH_regulators"/>
</dbReference>
<keyword evidence="3" id="KW-0805">Transcription regulation</keyword>
<dbReference type="Pfam" id="PF08220">
    <property type="entry name" value="HTH_DeoR"/>
    <property type="match status" value="1"/>
</dbReference>
<accession>D3QBQ3</accession>
<comment type="function">
    <text evidence="6">Repressor of the lactose catabolism operon. Galactose-6-phosphate is the inducer.</text>
</comment>
<dbReference type="SUPFAM" id="SSF100950">
    <property type="entry name" value="NagB/RpiA/CoA transferase-like"/>
    <property type="match status" value="1"/>
</dbReference>
<keyword evidence="4" id="KW-0238">DNA-binding</keyword>